<evidence type="ECO:0000313" key="2">
    <source>
        <dbReference type="Proteomes" id="UP001339429"/>
    </source>
</evidence>
<organism evidence="1 2">
    <name type="scientific">Photobacterium piscicola</name>
    <dbReference type="NCBI Taxonomy" id="1378299"/>
    <lineage>
        <taxon>Bacteria</taxon>
        <taxon>Pseudomonadati</taxon>
        <taxon>Pseudomonadota</taxon>
        <taxon>Gammaproteobacteria</taxon>
        <taxon>Vibrionales</taxon>
        <taxon>Vibrionaceae</taxon>
        <taxon>Photobacterium</taxon>
    </lineage>
</organism>
<accession>A0ABU6LFM7</accession>
<dbReference type="Proteomes" id="UP001339429">
    <property type="component" value="Unassembled WGS sequence"/>
</dbReference>
<dbReference type="RefSeq" id="WP_327779543.1">
    <property type="nucleotide sequence ID" value="NZ_JAYXUD010000004.1"/>
</dbReference>
<dbReference type="EMBL" id="JAYXUD010000004">
    <property type="protein sequence ID" value="MEC6898365.1"/>
    <property type="molecule type" value="Genomic_DNA"/>
</dbReference>
<sequence>MELKIKNKRELNFYWSYIYLITNKTKPPSLCGNINQMEICLMKASLSTTLNNVALEEQILIKIKKDCNNCLLSDTEMSWLNKKDERQINWLWFFILSNKSINNLFLSFGITNIKYNPDNTPSSNHYYYNQPMPYLAYNPCFIPLNNFTPTPTPPPIKLETLPYIDLFFTFNFNQNSYSNKEKHEIIIKYFDLALAKKEDKIKLINAIRYQWNIVSSNDSFSWLTQDNEQQNKWCIDYIIDYWNKNNINHNNTINIEVENNYSKFVFLFDIWSAHPDTKKLFIQSIKKSYAQKKFRDKQIGKKQCSFNLSQKSINQLALLAELQGVPKNHILESLINNKILELGVKQ</sequence>
<protein>
    <submittedName>
        <fullName evidence="1">Uncharacterized protein</fullName>
    </submittedName>
</protein>
<reference evidence="1 2" key="1">
    <citation type="submission" date="2024-01" db="EMBL/GenBank/DDBJ databases">
        <title>Active colonisers of the gastrointestinal tract of Atlantic salmon farmed in a warm water region.</title>
        <authorList>
            <person name="Bowman J.P."/>
        </authorList>
    </citation>
    <scope>NUCLEOTIDE SEQUENCE [LARGE SCALE GENOMIC DNA]</scope>
    <source>
        <strain evidence="1 2">S4MW1</strain>
    </source>
</reference>
<name>A0ABU6LFM7_9GAMM</name>
<gene>
    <name evidence="1" type="ORF">VXS00_06905</name>
</gene>
<proteinExistence type="predicted"/>
<comment type="caution">
    <text evidence="1">The sequence shown here is derived from an EMBL/GenBank/DDBJ whole genome shotgun (WGS) entry which is preliminary data.</text>
</comment>
<evidence type="ECO:0000313" key="1">
    <source>
        <dbReference type="EMBL" id="MEC6898365.1"/>
    </source>
</evidence>
<keyword evidence="2" id="KW-1185">Reference proteome</keyword>